<proteinExistence type="predicted"/>
<sequence length="98" mass="11843">MLILGYNVFMDPYQKGLLREQRIVAKVIIPRRVVVTTDEGRKYMRNRMFIRKQNSEDKETTRKVSDEVQMYYRISSRHVVHVQEEFPSSLRDFTLKVF</sequence>
<organism evidence="1 2">
    <name type="scientific">Nephila pilipes</name>
    <name type="common">Giant wood spider</name>
    <name type="synonym">Nephila maculata</name>
    <dbReference type="NCBI Taxonomy" id="299642"/>
    <lineage>
        <taxon>Eukaryota</taxon>
        <taxon>Metazoa</taxon>
        <taxon>Ecdysozoa</taxon>
        <taxon>Arthropoda</taxon>
        <taxon>Chelicerata</taxon>
        <taxon>Arachnida</taxon>
        <taxon>Araneae</taxon>
        <taxon>Araneomorphae</taxon>
        <taxon>Entelegynae</taxon>
        <taxon>Araneoidea</taxon>
        <taxon>Nephilidae</taxon>
        <taxon>Nephila</taxon>
    </lineage>
</organism>
<evidence type="ECO:0000313" key="1">
    <source>
        <dbReference type="EMBL" id="GFT96498.1"/>
    </source>
</evidence>
<name>A0A8X6Q141_NEPPI</name>
<comment type="caution">
    <text evidence="1">The sequence shown here is derived from an EMBL/GenBank/DDBJ whole genome shotgun (WGS) entry which is preliminary data.</text>
</comment>
<protein>
    <submittedName>
        <fullName evidence="1">Uncharacterized protein</fullName>
    </submittedName>
</protein>
<keyword evidence="2" id="KW-1185">Reference proteome</keyword>
<dbReference type="AlphaFoldDB" id="A0A8X6Q141"/>
<reference evidence="1" key="1">
    <citation type="submission" date="2020-08" db="EMBL/GenBank/DDBJ databases">
        <title>Multicomponent nature underlies the extraordinary mechanical properties of spider dragline silk.</title>
        <authorList>
            <person name="Kono N."/>
            <person name="Nakamura H."/>
            <person name="Mori M."/>
            <person name="Yoshida Y."/>
            <person name="Ohtoshi R."/>
            <person name="Malay A.D."/>
            <person name="Moran D.A.P."/>
            <person name="Tomita M."/>
            <person name="Numata K."/>
            <person name="Arakawa K."/>
        </authorList>
    </citation>
    <scope>NUCLEOTIDE SEQUENCE</scope>
</reference>
<dbReference type="Proteomes" id="UP000887013">
    <property type="component" value="Unassembled WGS sequence"/>
</dbReference>
<dbReference type="EMBL" id="BMAW01075380">
    <property type="protein sequence ID" value="GFT96498.1"/>
    <property type="molecule type" value="Genomic_DNA"/>
</dbReference>
<dbReference type="OrthoDB" id="6149201at2759"/>
<evidence type="ECO:0000313" key="2">
    <source>
        <dbReference type="Proteomes" id="UP000887013"/>
    </source>
</evidence>
<gene>
    <name evidence="1" type="ORF">NPIL_445411</name>
</gene>
<accession>A0A8X6Q141</accession>